<name>A0A6J1LF00_DROHY</name>
<keyword evidence="3" id="KW-0548">Nucleotidyltransferase</keyword>
<evidence type="ECO:0000313" key="8">
    <source>
        <dbReference type="RefSeq" id="XP_023163049.2"/>
    </source>
</evidence>
<protein>
    <submittedName>
        <fullName evidence="8">Protein mono-ADP-ribosyltransferase PARP16</fullName>
    </submittedName>
</protein>
<feature type="domain" description="PARP16 N-terminal" evidence="6">
    <location>
        <begin position="51"/>
        <end position="135"/>
    </location>
</feature>
<dbReference type="OMA" id="LLYGQSC"/>
<evidence type="ECO:0000256" key="5">
    <source>
        <dbReference type="ARBA" id="ARBA00024347"/>
    </source>
</evidence>
<dbReference type="InterPro" id="IPR041400">
    <property type="entry name" value="PARP16_N"/>
</dbReference>
<dbReference type="KEGG" id="dhe:111594122"/>
<dbReference type="InterPro" id="IPR051838">
    <property type="entry name" value="ARTD_PARP"/>
</dbReference>
<evidence type="ECO:0000259" key="6">
    <source>
        <dbReference type="Pfam" id="PF18084"/>
    </source>
</evidence>
<evidence type="ECO:0000256" key="4">
    <source>
        <dbReference type="ARBA" id="ARBA00023027"/>
    </source>
</evidence>
<proteinExistence type="inferred from homology"/>
<dbReference type="Pfam" id="PF18084">
    <property type="entry name" value="ARTD15_N"/>
    <property type="match status" value="1"/>
</dbReference>
<evidence type="ECO:0000313" key="7">
    <source>
        <dbReference type="Proteomes" id="UP000504633"/>
    </source>
</evidence>
<gene>
    <name evidence="8" type="primary">LOC111594122</name>
</gene>
<keyword evidence="7" id="KW-1185">Reference proteome</keyword>
<reference evidence="8" key="1">
    <citation type="submission" date="2025-08" db="UniProtKB">
        <authorList>
            <consortium name="RefSeq"/>
        </authorList>
    </citation>
    <scope>IDENTIFICATION</scope>
    <source>
        <strain evidence="8">15085-1641.00</strain>
        <tissue evidence="8">Whole body</tissue>
    </source>
</reference>
<keyword evidence="4" id="KW-0520">NAD</keyword>
<accession>A0A6J1LF00</accession>
<dbReference type="GO" id="GO:0016779">
    <property type="term" value="F:nucleotidyltransferase activity"/>
    <property type="evidence" value="ECO:0007669"/>
    <property type="project" value="UniProtKB-KW"/>
</dbReference>
<dbReference type="Proteomes" id="UP000504633">
    <property type="component" value="Unplaced"/>
</dbReference>
<dbReference type="RefSeq" id="XP_023163049.2">
    <property type="nucleotide sequence ID" value="XM_023307281.2"/>
</dbReference>
<evidence type="ECO:0000256" key="2">
    <source>
        <dbReference type="ARBA" id="ARBA00022679"/>
    </source>
</evidence>
<dbReference type="CTD" id="54956"/>
<comment type="similarity">
    <text evidence="5">Belongs to the ARTD/PARP family.</text>
</comment>
<organism evidence="7 8">
    <name type="scientific">Drosophila hydei</name>
    <name type="common">Fruit fly</name>
    <dbReference type="NCBI Taxonomy" id="7224"/>
    <lineage>
        <taxon>Eukaryota</taxon>
        <taxon>Metazoa</taxon>
        <taxon>Ecdysozoa</taxon>
        <taxon>Arthropoda</taxon>
        <taxon>Hexapoda</taxon>
        <taxon>Insecta</taxon>
        <taxon>Pterygota</taxon>
        <taxon>Neoptera</taxon>
        <taxon>Endopterygota</taxon>
        <taxon>Diptera</taxon>
        <taxon>Brachycera</taxon>
        <taxon>Muscomorpha</taxon>
        <taxon>Ephydroidea</taxon>
        <taxon>Drosophilidae</taxon>
        <taxon>Drosophila</taxon>
    </lineage>
</organism>
<evidence type="ECO:0000256" key="1">
    <source>
        <dbReference type="ARBA" id="ARBA00022676"/>
    </source>
</evidence>
<dbReference type="GO" id="GO:0016757">
    <property type="term" value="F:glycosyltransferase activity"/>
    <property type="evidence" value="ECO:0007669"/>
    <property type="project" value="UniProtKB-KW"/>
</dbReference>
<evidence type="ECO:0000256" key="3">
    <source>
        <dbReference type="ARBA" id="ARBA00022695"/>
    </source>
</evidence>
<dbReference type="OrthoDB" id="19501at2759"/>
<dbReference type="GeneID" id="111594122"/>
<sequence>MKLVDFLDNSNQAGTIGVASNSNFTHISQLCAEQATEPAIYLRQLYQVQDRLRSDLLACDVRFSLFVAAANSYRYEKLLRPFPKEFLDGNQRPNIGAIFQVVADIDRLEVLLEQLSKGNFHCYHRDVLNLLYVVLVRHGERFALSTLRPCEFEDLYAHLKTVAPQVQPTQIFEVTPSLKCTHTKVYTRLREQYPVRIGFYGARVEQLYAMLTVGSLPVNTFLELTSDVDEALRRSPQTPGWGGSRCGALLRCVAVVEYVVKPAFVNVESNGRYVSITDANCIQISYLMFFGQSFEKKRSARVRQPKLSINLTESLKWMEGNKYALSVGMYLMLMSLTTPSGRGIMHRFACYGFYVLRKAFLKI</sequence>
<dbReference type="PANTHER" id="PTHR21328">
    <property type="entry name" value="POLY ADP-RIBOSE POLYMERASE FAMILY, MEMBER PARP"/>
    <property type="match status" value="1"/>
</dbReference>
<keyword evidence="1" id="KW-0328">Glycosyltransferase</keyword>
<dbReference type="AlphaFoldDB" id="A0A6J1LF00"/>
<keyword evidence="2" id="KW-0808">Transferase</keyword>